<proteinExistence type="predicted"/>
<dbReference type="AlphaFoldDB" id="A0A8J2Q4R7"/>
<name>A0A8J2Q4R7_9BILA</name>
<protein>
    <submittedName>
        <fullName evidence="2">Uncharacterized protein</fullName>
    </submittedName>
</protein>
<dbReference type="GO" id="GO:0042073">
    <property type="term" value="P:intraciliary transport"/>
    <property type="evidence" value="ECO:0007669"/>
    <property type="project" value="InterPro"/>
</dbReference>
<feature type="region of interest" description="Disordered" evidence="1">
    <location>
        <begin position="1"/>
        <end position="66"/>
    </location>
</feature>
<dbReference type="GO" id="GO:0005929">
    <property type="term" value="C:cilium"/>
    <property type="evidence" value="ECO:0007669"/>
    <property type="project" value="GOC"/>
</dbReference>
<comment type="caution">
    <text evidence="2">The sequence shown here is derived from an EMBL/GenBank/DDBJ whole genome shotgun (WGS) entry which is preliminary data.</text>
</comment>
<dbReference type="GO" id="GO:0045503">
    <property type="term" value="F:dynein light chain binding"/>
    <property type="evidence" value="ECO:0007669"/>
    <property type="project" value="InterPro"/>
</dbReference>
<dbReference type="Proteomes" id="UP000746747">
    <property type="component" value="Unassembled WGS sequence"/>
</dbReference>
<evidence type="ECO:0000313" key="3">
    <source>
        <dbReference type="Proteomes" id="UP000746747"/>
    </source>
</evidence>
<feature type="region of interest" description="Disordered" evidence="1">
    <location>
        <begin position="155"/>
        <end position="188"/>
    </location>
</feature>
<dbReference type="GO" id="GO:0005868">
    <property type="term" value="C:cytoplasmic dynein complex"/>
    <property type="evidence" value="ECO:0007669"/>
    <property type="project" value="InterPro"/>
</dbReference>
<dbReference type="PANTHER" id="PTHR16022:SF0">
    <property type="entry name" value="CYTOPLASMIC DYNEIN 2 INTERMEDIATE CHAIN 1"/>
    <property type="match status" value="1"/>
</dbReference>
<gene>
    <name evidence="2" type="ORF">CJOHNSTONI_LOCUS10467</name>
</gene>
<dbReference type="PANTHER" id="PTHR16022">
    <property type="entry name" value="WD REPEAT DOMAIN 60"/>
    <property type="match status" value="1"/>
</dbReference>
<dbReference type="EMBL" id="CAKAEH010002072">
    <property type="protein sequence ID" value="CAG9541005.1"/>
    <property type="molecule type" value="Genomic_DNA"/>
</dbReference>
<dbReference type="GO" id="GO:0045504">
    <property type="term" value="F:dynein heavy chain binding"/>
    <property type="evidence" value="ECO:0007669"/>
    <property type="project" value="InterPro"/>
</dbReference>
<evidence type="ECO:0000313" key="2">
    <source>
        <dbReference type="EMBL" id="CAG9541005.1"/>
    </source>
</evidence>
<dbReference type="OrthoDB" id="2162425at2759"/>
<accession>A0A8J2Q4R7</accession>
<dbReference type="InterPro" id="IPR042505">
    <property type="entry name" value="DYNC2I1"/>
</dbReference>
<evidence type="ECO:0000256" key="1">
    <source>
        <dbReference type="SAM" id="MobiDB-lite"/>
    </source>
</evidence>
<reference evidence="2" key="1">
    <citation type="submission" date="2021-09" db="EMBL/GenBank/DDBJ databases">
        <authorList>
            <consortium name="Pathogen Informatics"/>
        </authorList>
    </citation>
    <scope>NUCLEOTIDE SEQUENCE</scope>
</reference>
<keyword evidence="3" id="KW-1185">Reference proteome</keyword>
<sequence>MVATIERNLPLSNSIDKAQRHPLSSSSKILRINSTSTKKQYPDESSVNKLEALKSRKKPSEKVRRQEAKYVPENNDDKLRKLISDKIPSKYIINNSIDKTGQSSMVARSSKSNYQNLKTSKLLLSSFLPLPEVLPVSSSHVDEYDYKDDFEDYSDDFEEESEIDNDKNESLDRESIEERSKKGEHDSDVTSNLIISRIGTSDKDPLIDMTRNESYDNSPLLHRIMNRRQSDNNFQPSQVQSADYSGIVQRKIDFANATTINWEKISLVEKRYKMLKNLIGMEIVQFDLLDHHPIHAYDFYVKIFGNANYNQVQTQTGDDELDCYIQTEEVDKETVWTQIPYSDPQGWGIVNISNGTDYHDERYDIDDPESKLSKINHFEMEKFRKFISIAGQVFIDMMQSTSNYATKLSLEYHSSFKFSTGYCKFSLGNLVNSAKVTSMLHRENRLFVAFYVEQTSNDSIISRSVIVEFDICIPHIPEKILLCHNEIRCLCISPDGTSAIFVGLAS</sequence>
<feature type="compositionally biased region" description="Polar residues" evidence="1">
    <location>
        <begin position="10"/>
        <end position="48"/>
    </location>
</feature>
<feature type="compositionally biased region" description="Basic and acidic residues" evidence="1">
    <location>
        <begin position="164"/>
        <end position="188"/>
    </location>
</feature>
<feature type="compositionally biased region" description="Basic and acidic residues" evidence="1">
    <location>
        <begin position="51"/>
        <end position="66"/>
    </location>
</feature>
<organism evidence="2 3">
    <name type="scientific">Cercopithifilaria johnstoni</name>
    <dbReference type="NCBI Taxonomy" id="2874296"/>
    <lineage>
        <taxon>Eukaryota</taxon>
        <taxon>Metazoa</taxon>
        <taxon>Ecdysozoa</taxon>
        <taxon>Nematoda</taxon>
        <taxon>Chromadorea</taxon>
        <taxon>Rhabditida</taxon>
        <taxon>Spirurina</taxon>
        <taxon>Spiruromorpha</taxon>
        <taxon>Filarioidea</taxon>
        <taxon>Onchocercidae</taxon>
        <taxon>Cercopithifilaria</taxon>
    </lineage>
</organism>